<dbReference type="EMBL" id="KR584663">
    <property type="protein sequence ID" value="AKN63316.1"/>
    <property type="molecule type" value="Genomic_DNA"/>
</dbReference>
<gene>
    <name evidence="3" type="ORF">AsGCgp037</name>
    <name evidence="4" type="ORF">AsGV042</name>
</gene>
<evidence type="ECO:0000256" key="1">
    <source>
        <dbReference type="ARBA" id="ARBA00010406"/>
    </source>
</evidence>
<dbReference type="EMBL" id="AY522332">
    <property type="protein sequence ID" value="AAS82701.1"/>
    <property type="molecule type" value="Genomic_DNA"/>
</dbReference>
<dbReference type="GO" id="GO:0004748">
    <property type="term" value="F:ribonucleoside-diphosphate reductase activity, thioredoxin disulfide as acceptor"/>
    <property type="evidence" value="ECO:0007669"/>
    <property type="project" value="TreeGrafter"/>
</dbReference>
<evidence type="ECO:0000313" key="7">
    <source>
        <dbReference type="Proteomes" id="UP000232958"/>
    </source>
</evidence>
<evidence type="ECO:0000313" key="3">
    <source>
        <dbReference type="EMBL" id="AAS82701.1"/>
    </source>
</evidence>
<evidence type="ECO:0000313" key="4">
    <source>
        <dbReference type="EMBL" id="AHN92081.1"/>
    </source>
</evidence>
<organism evidence="3 6">
    <name type="scientific">Agrotis segetum granulosis virus</name>
    <name type="common">AsGV</name>
    <name type="synonym">Agrotis segetum granulovirus</name>
    <dbReference type="NCBI Taxonomy" id="10464"/>
    <lineage>
        <taxon>Viruses</taxon>
        <taxon>Viruses incertae sedis</taxon>
        <taxon>Naldaviricetes</taxon>
        <taxon>Lefavirales</taxon>
        <taxon>Baculoviridae</taxon>
        <taxon>Betabaculovirus</taxon>
        <taxon>Betabaculovirus agsegetum</taxon>
    </lineage>
</organism>
<dbReference type="GO" id="GO:0005524">
    <property type="term" value="F:ATP binding"/>
    <property type="evidence" value="ECO:0007669"/>
    <property type="project" value="TreeGrafter"/>
</dbReference>
<dbReference type="OrthoDB" id="2980at10239"/>
<dbReference type="Proteomes" id="UP000202635">
    <property type="component" value="Genome"/>
</dbReference>
<dbReference type="Gene3D" id="3.20.70.20">
    <property type="match status" value="1"/>
</dbReference>
<reference evidence="3 6" key="1">
    <citation type="submission" date="2004-09" db="EMBL/GenBank/DDBJ databases">
        <authorList>
            <person name="Ai X.L."/>
            <person name="Wang Z.F."/>
            <person name="Wang B."/>
            <person name="Zhang W."/>
            <person name="Li F."/>
            <person name="Fu J.H."/>
            <person name="Cui C.S."/>
            <person name="Shi Y.H."/>
            <person name="He M."/>
        </authorList>
    </citation>
    <scope>NUCLEOTIDE SEQUENCE [LARGE SCALE GENOMIC DNA]</scope>
</reference>
<name>Q6QXF6_GVAS</name>
<sequence length="615" mass="69691">MLSANKCRLNNLQEFGRIIMKERMLLDDVETPEEFCQRISRGMVKLDDEEKKIAHATALLSSVSIIPSSALCQHLNLQRNDTTPSACHLTVFSHSYEAFSKLNELDRIAKMAIMGTGVGVGGDYLRYKGSNVAGELKNSFVEICQYLNAATTLNVSARKSRVAVFLSLHHICSMICLTLRQQNARVTSNIFYGVMIPNFFMEMQRKDKNAMWYFFDGNTTLEGLSLNDCYGEEYESLYWRMVEKKLYVKKMYATQVLGELISCLTENGFPYVVWRDHVNMFNNHRDLGTIQTLNLCTEICQHAGSDSSSMCTLMTVNIAAYCEDYPLCKMYEEIVEELAEYGLHQCCPQFDETNEARLLMHCFTASYTSTFLLNRLLGDKTSRRELGVTPTGLFDAVYILCGRDAAYNDAMIHYSALVAEYMYIGCVLSSIVYNRKFNVICVNFSKSEFAKGLFQFDLRNVTPSLSLLWNRIRPFMKKGMANSMLTAQAPTATTSLLTNVTESVQFPMSGAVQTTKNSGTGRFANIPFFLYKSNETDIGFNRPVTIAKQVQVFAKMAPYVDQSQSVIINCSSTYEDVFRILRYTYDNKLKTALYYTVFNSNTPYIDLSGCDACTQ</sequence>
<proteinExistence type="inferred from homology"/>
<dbReference type="SUPFAM" id="SSF51998">
    <property type="entry name" value="PFL-like glycyl radical enzymes"/>
    <property type="match status" value="1"/>
</dbReference>
<dbReference type="EMBL" id="KC994902">
    <property type="protein sequence ID" value="AHN92081.1"/>
    <property type="molecule type" value="Genomic_DNA"/>
</dbReference>
<dbReference type="GO" id="GO:0009263">
    <property type="term" value="P:deoxyribonucleotide biosynthetic process"/>
    <property type="evidence" value="ECO:0007669"/>
    <property type="project" value="TreeGrafter"/>
</dbReference>
<dbReference type="PANTHER" id="PTHR11573:SF6">
    <property type="entry name" value="RIBONUCLEOSIDE-DIPHOSPHATE REDUCTASE LARGE SUBUNIT"/>
    <property type="match status" value="1"/>
</dbReference>
<dbReference type="PROSITE" id="PS00089">
    <property type="entry name" value="RIBORED_LARGE"/>
    <property type="match status" value="1"/>
</dbReference>
<reference evidence="4" key="2">
    <citation type="journal article" date="2014" name="Arch. Virol.">
        <title>Complete genome sequence of Agrotis segetum granulovirus Shanghai strain.</title>
        <authorList>
            <person name="Zhang X."/>
            <person name="Liang Z."/>
            <person name="Yin X."/>
            <person name="Wang J."/>
            <person name="Shao X."/>
        </authorList>
    </citation>
    <scope>NUCLEOTIDE SEQUENCE</scope>
    <source>
        <strain evidence="4">L1</strain>
    </source>
</reference>
<feature type="domain" description="Ribonucleotide reductase large subunit" evidence="2">
    <location>
        <begin position="469"/>
        <end position="490"/>
    </location>
</feature>
<evidence type="ECO:0000259" key="2">
    <source>
        <dbReference type="PROSITE" id="PS00089"/>
    </source>
</evidence>
<keyword evidence="7" id="KW-1185">Reference proteome</keyword>
<accession>Q6QXF6</accession>
<organismHost>
    <name type="scientific">Agrotis segetum</name>
    <name type="common">Turnip moth</name>
    <dbReference type="NCBI Taxonomy" id="47767"/>
</organismHost>
<dbReference type="Proteomes" id="UP000232958">
    <property type="component" value="Segment"/>
</dbReference>
<dbReference type="InterPro" id="IPR000788">
    <property type="entry name" value="RNR_lg_C"/>
</dbReference>
<dbReference type="InterPro" id="IPR013346">
    <property type="entry name" value="NrdE_NrdA_C"/>
</dbReference>
<evidence type="ECO:0000313" key="5">
    <source>
        <dbReference type="EMBL" id="AKN63316.1"/>
    </source>
</evidence>
<reference evidence="5 7" key="3">
    <citation type="submission" date="2015-05" db="EMBL/GenBank/DDBJ databases">
        <title>Complete Sequence of an Agrotis segetum granulovirus isolate from Europe.</title>
        <authorList>
            <person name="Gueli Alletti G."/>
            <person name="Wennmann J.T."/>
            <person name="Jehle J.A."/>
        </authorList>
    </citation>
    <scope>NUCLEOTIDE SEQUENCE [LARGE SCALE GENOMIC DNA]</scope>
    <source>
        <strain evidence="5 7">DA</strain>
    </source>
</reference>
<dbReference type="InterPro" id="IPR039718">
    <property type="entry name" value="Rrm1"/>
</dbReference>
<dbReference type="Pfam" id="PF02867">
    <property type="entry name" value="Ribonuc_red_lgC"/>
    <property type="match status" value="2"/>
</dbReference>
<protein>
    <submittedName>
        <fullName evidence="3">ORF37</fullName>
    </submittedName>
    <submittedName>
        <fullName evidence="5">RNR_I</fullName>
    </submittedName>
    <submittedName>
        <fullName evidence="4">Rr1</fullName>
    </submittedName>
</protein>
<evidence type="ECO:0000313" key="6">
    <source>
        <dbReference type="Proteomes" id="UP000202635"/>
    </source>
</evidence>
<comment type="similarity">
    <text evidence="1">Belongs to the ribonucleoside diphosphate reductase large chain family.</text>
</comment>
<dbReference type="PANTHER" id="PTHR11573">
    <property type="entry name" value="RIBONUCLEOSIDE-DIPHOSPHATE REDUCTASE LARGE CHAIN"/>
    <property type="match status" value="1"/>
</dbReference>